<keyword evidence="2" id="KW-0812">Transmembrane</keyword>
<protein>
    <recommendedName>
        <fullName evidence="6">Ubiquitin-like domain-containing protein</fullName>
    </recommendedName>
</protein>
<feature type="region of interest" description="Disordered" evidence="1">
    <location>
        <begin position="253"/>
        <end position="290"/>
    </location>
</feature>
<dbReference type="EMBL" id="CAADFU010000038">
    <property type="protein sequence ID" value="VFK44472.1"/>
    <property type="molecule type" value="Genomic_DNA"/>
</dbReference>
<evidence type="ECO:0000313" key="4">
    <source>
        <dbReference type="EMBL" id="VFK44472.1"/>
    </source>
</evidence>
<keyword evidence="2" id="KW-1133">Transmembrane helix</keyword>
<accession>A0A450YSJ6</accession>
<sequence>MINASTQYGQLHLQQNRQQFNLFLDNHQLPQQNISGLSKIPNGKPLTEKEIQTFIESHAFHVVKGADLIRVHIHTKGLGGGQFFLKLPNGKTITVTPEHGGKTLYQEINQDLKDKEGINLEEGGYMILFNGKPLDQNQQYDPSMKEATFHLQKRFMANPSKEEAPQSVPMQHIDKTLDQTPVILVLPDGRNLEVPFDKRSQTTMIPFIEKVLWDKDKSNFTGLFTATILGQPLDNFTNISDVQGKKIHVTYNRQRQQTQPHPSKKANSDLPPTQSKNPTAKKYPPKKSESGDLGGAILSITIFGFAIFGFYRASKSLYCSLKNRVIRPVIRTITRTEKA</sequence>
<evidence type="ECO:0000313" key="5">
    <source>
        <dbReference type="EMBL" id="VFK81048.1"/>
    </source>
</evidence>
<reference evidence="4" key="1">
    <citation type="submission" date="2019-02" db="EMBL/GenBank/DDBJ databases">
        <authorList>
            <person name="Gruber-Vodicka R. H."/>
            <person name="Seah K. B. B."/>
        </authorList>
    </citation>
    <scope>NUCLEOTIDE SEQUENCE</scope>
    <source>
        <strain evidence="5">BECK_S127</strain>
        <strain evidence="4">BECK_S1320</strain>
        <strain evidence="3">BECK_S1321</strain>
    </source>
</reference>
<organism evidence="4">
    <name type="scientific">Candidatus Kentrum sp. SD</name>
    <dbReference type="NCBI Taxonomy" id="2126332"/>
    <lineage>
        <taxon>Bacteria</taxon>
        <taxon>Pseudomonadati</taxon>
        <taxon>Pseudomonadota</taxon>
        <taxon>Gammaproteobacteria</taxon>
        <taxon>Candidatus Kentrum</taxon>
    </lineage>
</organism>
<name>A0A450YSJ6_9GAMM</name>
<evidence type="ECO:0000256" key="2">
    <source>
        <dbReference type="SAM" id="Phobius"/>
    </source>
</evidence>
<dbReference type="EMBL" id="CAADHB010000207">
    <property type="protein sequence ID" value="VFK81048.1"/>
    <property type="molecule type" value="Genomic_DNA"/>
</dbReference>
<keyword evidence="2" id="KW-0472">Membrane</keyword>
<dbReference type="AlphaFoldDB" id="A0A450YSJ6"/>
<evidence type="ECO:0000313" key="3">
    <source>
        <dbReference type="EMBL" id="VFK44120.1"/>
    </source>
</evidence>
<evidence type="ECO:0008006" key="6">
    <source>
        <dbReference type="Google" id="ProtNLM"/>
    </source>
</evidence>
<proteinExistence type="predicted"/>
<dbReference type="EMBL" id="CAADFR010000168">
    <property type="protein sequence ID" value="VFK44120.1"/>
    <property type="molecule type" value="Genomic_DNA"/>
</dbReference>
<gene>
    <name evidence="5" type="ORF">BECKSD772D_GA0070982_12073</name>
    <name evidence="4" type="ORF">BECKSD772E_GA0070983_103819</name>
    <name evidence="3" type="ORF">BECKSD772F_GA0070984_11681</name>
</gene>
<evidence type="ECO:0000256" key="1">
    <source>
        <dbReference type="SAM" id="MobiDB-lite"/>
    </source>
</evidence>
<feature type="transmembrane region" description="Helical" evidence="2">
    <location>
        <begin position="293"/>
        <end position="314"/>
    </location>
</feature>